<comment type="caution">
    <text evidence="11">The sequence shown here is derived from an EMBL/GenBank/DDBJ whole genome shotgun (WGS) entry which is preliminary data.</text>
</comment>
<dbReference type="PROSITE" id="PS00107">
    <property type="entry name" value="PROTEIN_KINASE_ATP"/>
    <property type="match status" value="1"/>
</dbReference>
<dbReference type="Gene3D" id="1.10.510.10">
    <property type="entry name" value="Transferase(Phosphotransferase) domain 1"/>
    <property type="match status" value="1"/>
</dbReference>
<reference evidence="11" key="1">
    <citation type="journal article" date="2020" name="mSystems">
        <title>Genome- and Community-Level Interaction Insights into Carbon Utilization and Element Cycling Functions of Hydrothermarchaeota in Hydrothermal Sediment.</title>
        <authorList>
            <person name="Zhou Z."/>
            <person name="Liu Y."/>
            <person name="Xu W."/>
            <person name="Pan J."/>
            <person name="Luo Z.H."/>
            <person name="Li M."/>
        </authorList>
    </citation>
    <scope>NUCLEOTIDE SEQUENCE [LARGE SCALE GENOMIC DNA]</scope>
    <source>
        <strain evidence="11">SpSt-339</strain>
    </source>
</reference>
<evidence type="ECO:0000256" key="4">
    <source>
        <dbReference type="ARBA" id="ARBA00022741"/>
    </source>
</evidence>
<dbReference type="Pfam" id="PF00069">
    <property type="entry name" value="Pkinase"/>
    <property type="match status" value="1"/>
</dbReference>
<gene>
    <name evidence="11" type="ORF">ENQ76_02515</name>
</gene>
<accession>A0A7C2NT94</accession>
<feature type="transmembrane region" description="Helical" evidence="9">
    <location>
        <begin position="471"/>
        <end position="493"/>
    </location>
</feature>
<dbReference type="InterPro" id="IPR032675">
    <property type="entry name" value="LRR_dom_sf"/>
</dbReference>
<dbReference type="GO" id="GO:0016787">
    <property type="term" value="F:hydrolase activity"/>
    <property type="evidence" value="ECO:0007669"/>
    <property type="project" value="InterPro"/>
</dbReference>
<organism evidence="11">
    <name type="scientific">Schlesneria paludicola</name>
    <dbReference type="NCBI Taxonomy" id="360056"/>
    <lineage>
        <taxon>Bacteria</taxon>
        <taxon>Pseudomonadati</taxon>
        <taxon>Planctomycetota</taxon>
        <taxon>Planctomycetia</taxon>
        <taxon>Planctomycetales</taxon>
        <taxon>Planctomycetaceae</taxon>
        <taxon>Schlesneria</taxon>
    </lineage>
</organism>
<dbReference type="Gene3D" id="3.30.200.20">
    <property type="entry name" value="Phosphorylase Kinase, domain 1"/>
    <property type="match status" value="1"/>
</dbReference>
<name>A0A7C2NT94_9PLAN</name>
<dbReference type="InterPro" id="IPR000719">
    <property type="entry name" value="Prot_kinase_dom"/>
</dbReference>
<proteinExistence type="predicted"/>
<evidence type="ECO:0000256" key="2">
    <source>
        <dbReference type="ARBA" id="ARBA00022527"/>
    </source>
</evidence>
<dbReference type="CDD" id="cd14014">
    <property type="entry name" value="STKc_PknB_like"/>
    <property type="match status" value="1"/>
</dbReference>
<dbReference type="FunFam" id="1.10.510.10:FF:000021">
    <property type="entry name" value="Serine/threonine protein kinase"/>
    <property type="match status" value="1"/>
</dbReference>
<evidence type="ECO:0000313" key="11">
    <source>
        <dbReference type="EMBL" id="HEN14328.1"/>
    </source>
</evidence>
<dbReference type="SUPFAM" id="SSF52047">
    <property type="entry name" value="RNI-like"/>
    <property type="match status" value="1"/>
</dbReference>
<protein>
    <recommendedName>
        <fullName evidence="1">non-specific serine/threonine protein kinase</fullName>
        <ecNumber evidence="1">2.7.11.1</ecNumber>
    </recommendedName>
</protein>
<evidence type="ECO:0000259" key="10">
    <source>
        <dbReference type="PROSITE" id="PS50011"/>
    </source>
</evidence>
<dbReference type="InterPro" id="IPR011659">
    <property type="entry name" value="WD40"/>
</dbReference>
<dbReference type="GO" id="GO:0004674">
    <property type="term" value="F:protein serine/threonine kinase activity"/>
    <property type="evidence" value="ECO:0007669"/>
    <property type="project" value="UniProtKB-KW"/>
</dbReference>
<keyword evidence="9" id="KW-0812">Transmembrane</keyword>
<dbReference type="PROSITE" id="PS00108">
    <property type="entry name" value="PROTEIN_KINASE_ST"/>
    <property type="match status" value="1"/>
</dbReference>
<dbReference type="InterPro" id="IPR010496">
    <property type="entry name" value="AL/BT2_dom"/>
</dbReference>
<feature type="binding site" evidence="7">
    <location>
        <position position="168"/>
    </location>
    <ligand>
        <name>ATP</name>
        <dbReference type="ChEBI" id="CHEBI:30616"/>
    </ligand>
</feature>
<dbReference type="NCBIfam" id="TIGR03067">
    <property type="entry name" value="Planc_TIGR03067"/>
    <property type="match status" value="1"/>
</dbReference>
<dbReference type="Pfam" id="PF07676">
    <property type="entry name" value="PD40"/>
    <property type="match status" value="1"/>
</dbReference>
<dbReference type="EMBL" id="DSOK01000078">
    <property type="protein sequence ID" value="HEN14328.1"/>
    <property type="molecule type" value="Genomic_DNA"/>
</dbReference>
<dbReference type="GO" id="GO:0005524">
    <property type="term" value="F:ATP binding"/>
    <property type="evidence" value="ECO:0007669"/>
    <property type="project" value="UniProtKB-UniRule"/>
</dbReference>
<feature type="domain" description="Protein kinase" evidence="10">
    <location>
        <begin position="139"/>
        <end position="400"/>
    </location>
</feature>
<evidence type="ECO:0000256" key="6">
    <source>
        <dbReference type="ARBA" id="ARBA00022840"/>
    </source>
</evidence>
<keyword evidence="3" id="KW-0808">Transferase</keyword>
<dbReference type="InterPro" id="IPR017504">
    <property type="entry name" value="CHP03067_Planctomycetes"/>
</dbReference>
<dbReference type="EC" id="2.7.11.1" evidence="1"/>
<sequence length="1373" mass="152412">MTAVPADDLSIAQRVDACCDQFEEQFTSGQRPRLEDILQNADESLRLQLFRGLLELDLELRRRAGDLPQRDEYVRRFPDYAAVIELVFADVAAGVSRRLQAKSEAAASSVKTSAADTSRGPVAGPMESTPDVPTAIGRFQILQLLGEGAFGAVYRARDPQLDRDVAIKVPRSGTLNTQEERDRFLREARAAAGLHQPHICPVHEVGTTTDGRDYIVMAFIDGKPLSKILQSGQKLSQRQVAGAIRKLALALDEAHQKGVIHRDLKPANIMINRKGEPVIMDFGLARRESTADPQLSHSGQIMGTPAYMSPEQARGESKKLGPATDIYSLGVVMYEMLCGQRPFQGTVTEVIGQILHVDVPPPSKFREGIDPRLQTICLKMLAKNPTERYASMQALAAALLEYQRSGPAAQPTTSATTAEPLEADEPLHTKQLAKLVAAVSSDVESKINRAADRAVRRVTKKKGNGRQAPPFWAYLAGSGLIGVIVLLGILFLIRKDTVTVIVSIPMDIQDPSLSFVLDNETVTAAELASPIELKPGEHELVVNKDDKLFKRFLFNVGKADNQPVVVQDVTPPADRSPSPPTRPRLVEVRELNASGYNTAPWLSVDGRTIYWEGRKPDASNDIEPWIWSARRLDAQSPFTNPKAEFPGRHPTVAGDQLEMLFVRGMPGNSSIRSATRKQVGDAWELHGEVPEFAGLVNAKSPALSEDGLSVVFERGRGEEVQFVVSTRANRTAPWSTPQRLPMQSDPTRTEPLTWPFLSRDGLSLWYCHGGAKSPEIRTATRPDRSSPFGNHQPVIVAGKPLNGRAPRFVAATGELFHSLNVSEQTNDWALWVAKEYRTAEPPGQPAGDLARWQGRWRAVAENVLGRDATPDEVASRNHIMEISGNARIVERILYGAQRPYRGTIRLNPDASPKEFDFHPDGTNAAGGQRGVYEFDGPRLRLIYRSSTTDIPPRATWSDKGQPNVVWFEFERVDGDWTPLFNGKDLSNWIGVDGQPARWKVENGYVEVVPQQPPVSIMTRENFPLDFELHVEFWLPDERPKTGQRSNSGVFLHGRHEIQICDSFNNDTIANPKAVCASLYDVIAPSDNACTPPETWQTYDITYHSPRVDGQKKFTTPGRITLIHNGRKVIDDASFTSPGTIGQQNANVGQPGPILLQDHGSKVRFRNVRYRPIAALRDPDRTTAEWLQKLGTTGTLRVVGAADDIEFGKTDALPDKPFHLVQVNLFVPANLSQDEVFAHLAPLRHVRSLSLDCHVNPKIQAFNFLDHWSTLKVFHLNGKMRDDNVDRLLKSCPDLERLQLANYEHEVGILEKLAALKRLKTLIFFYSKLDSGDFERIKNLPNLTYVHFGFCDDADEAIDDLKSARPGLTVTRDR</sequence>
<evidence type="ECO:0000256" key="9">
    <source>
        <dbReference type="SAM" id="Phobius"/>
    </source>
</evidence>
<dbReference type="Gene3D" id="2.60.120.560">
    <property type="entry name" value="Exo-inulinase, domain 1"/>
    <property type="match status" value="1"/>
</dbReference>
<dbReference type="SMART" id="SM00220">
    <property type="entry name" value="S_TKc"/>
    <property type="match status" value="1"/>
</dbReference>
<keyword evidence="4 7" id="KW-0547">Nucleotide-binding</keyword>
<evidence type="ECO:0000256" key="8">
    <source>
        <dbReference type="SAM" id="MobiDB-lite"/>
    </source>
</evidence>
<evidence type="ECO:0000256" key="5">
    <source>
        <dbReference type="ARBA" id="ARBA00022777"/>
    </source>
</evidence>
<dbReference type="SUPFAM" id="SSF56112">
    <property type="entry name" value="Protein kinase-like (PK-like)"/>
    <property type="match status" value="1"/>
</dbReference>
<keyword evidence="9" id="KW-0472">Membrane</keyword>
<feature type="region of interest" description="Disordered" evidence="8">
    <location>
        <begin position="106"/>
        <end position="130"/>
    </location>
</feature>
<dbReference type="InterPro" id="IPR011009">
    <property type="entry name" value="Kinase-like_dom_sf"/>
</dbReference>
<dbReference type="PROSITE" id="PS50011">
    <property type="entry name" value="PROTEIN_KINASE_DOM"/>
    <property type="match status" value="1"/>
</dbReference>
<evidence type="ECO:0000256" key="1">
    <source>
        <dbReference type="ARBA" id="ARBA00012513"/>
    </source>
</evidence>
<dbReference type="PANTHER" id="PTHR43289">
    <property type="entry name" value="MITOGEN-ACTIVATED PROTEIN KINASE KINASE KINASE 20-RELATED"/>
    <property type="match status" value="1"/>
</dbReference>
<dbReference type="InterPro" id="IPR017441">
    <property type="entry name" value="Protein_kinase_ATP_BS"/>
</dbReference>
<evidence type="ECO:0000256" key="3">
    <source>
        <dbReference type="ARBA" id="ARBA00022679"/>
    </source>
</evidence>
<evidence type="ECO:0000256" key="7">
    <source>
        <dbReference type="PROSITE-ProRule" id="PRU10141"/>
    </source>
</evidence>
<keyword evidence="5" id="KW-0418">Kinase</keyword>
<keyword evidence="2" id="KW-0723">Serine/threonine-protein kinase</keyword>
<dbReference type="Pfam" id="PF06439">
    <property type="entry name" value="3keto-disac_hyd"/>
    <property type="match status" value="1"/>
</dbReference>
<keyword evidence="6 7" id="KW-0067">ATP-binding</keyword>
<keyword evidence="9" id="KW-1133">Transmembrane helix</keyword>
<dbReference type="PANTHER" id="PTHR43289:SF34">
    <property type="entry name" value="SERINE_THREONINE-PROTEIN KINASE YBDM-RELATED"/>
    <property type="match status" value="1"/>
</dbReference>
<dbReference type="Gene3D" id="3.80.10.10">
    <property type="entry name" value="Ribonuclease Inhibitor"/>
    <property type="match status" value="1"/>
</dbReference>
<dbReference type="InterPro" id="IPR008271">
    <property type="entry name" value="Ser/Thr_kinase_AS"/>
</dbReference>